<dbReference type="EMBL" id="CP128986">
    <property type="protein sequence ID" value="WOC11256.1"/>
    <property type="molecule type" value="Genomic_DNA"/>
</dbReference>
<evidence type="ECO:0000256" key="1">
    <source>
        <dbReference type="SAM" id="Phobius"/>
    </source>
</evidence>
<gene>
    <name evidence="2" type="ORF">MP11Mi_03230</name>
</gene>
<reference evidence="2" key="1">
    <citation type="submission" date="2023-06" db="EMBL/GenBank/DDBJ databases">
        <title>Gordonia sp. nov. and Pseudochrobactrum sp. nov., two species isolated from the burying beetle Nicrophorus vespilloides.</title>
        <authorList>
            <person name="Poehlein A."/>
            <person name="Guzman J."/>
            <person name="Daniel R."/>
            <person name="Vilcinskas A."/>
        </authorList>
    </citation>
    <scope>NUCLEOTIDE SEQUENCE</scope>
    <source>
        <strain evidence="2">MP11Mi</strain>
    </source>
</reference>
<protein>
    <submittedName>
        <fullName evidence="2">Uncharacterized protein</fullName>
    </submittedName>
</protein>
<proteinExistence type="predicted"/>
<organism evidence="2">
    <name type="scientific">Gordonia sp. MP11Mi</name>
    <dbReference type="NCBI Taxonomy" id="3022769"/>
    <lineage>
        <taxon>Bacteria</taxon>
        <taxon>Bacillati</taxon>
        <taxon>Actinomycetota</taxon>
        <taxon>Actinomycetes</taxon>
        <taxon>Mycobacteriales</taxon>
        <taxon>Gordoniaceae</taxon>
        <taxon>Gordonia</taxon>
    </lineage>
</organism>
<keyword evidence="1" id="KW-1133">Transmembrane helix</keyword>
<dbReference type="RefSeq" id="WP_420040582.1">
    <property type="nucleotide sequence ID" value="NZ_CP128986.1"/>
</dbReference>
<feature type="transmembrane region" description="Helical" evidence="1">
    <location>
        <begin position="16"/>
        <end position="33"/>
    </location>
</feature>
<dbReference type="AlphaFoldDB" id="A0AA97CRS0"/>
<feature type="transmembrane region" description="Helical" evidence="1">
    <location>
        <begin position="45"/>
        <end position="65"/>
    </location>
</feature>
<accession>A0AA97CRS0</accession>
<sequence length="68" mass="7083">MTEQQTTEAPEGRRNPFLAVLGVLALLVAGWGLAGGPDVTNSGTIPWTILVVGLVVGLGLVMSGIRRR</sequence>
<keyword evidence="1" id="KW-0812">Transmembrane</keyword>
<keyword evidence="1" id="KW-0472">Membrane</keyword>
<name>A0AA97CRS0_9ACTN</name>
<evidence type="ECO:0000313" key="2">
    <source>
        <dbReference type="EMBL" id="WOC11256.1"/>
    </source>
</evidence>